<protein>
    <submittedName>
        <fullName evidence="9">DedA family protein</fullName>
    </submittedName>
</protein>
<evidence type="ECO:0000256" key="7">
    <source>
        <dbReference type="RuleBase" id="RU367016"/>
    </source>
</evidence>
<dbReference type="EMBL" id="JAWDJT010000002">
    <property type="protein sequence ID" value="MDU0369454.1"/>
    <property type="molecule type" value="Genomic_DNA"/>
</dbReference>
<dbReference type="InterPro" id="IPR058127">
    <property type="entry name" value="DedA"/>
</dbReference>
<name>A0ABU3TDK8_9BACT</name>
<keyword evidence="4 7" id="KW-0812">Transmembrane</keyword>
<evidence type="ECO:0000256" key="3">
    <source>
        <dbReference type="ARBA" id="ARBA00022475"/>
    </source>
</evidence>
<feature type="transmembrane region" description="Helical" evidence="7">
    <location>
        <begin position="189"/>
        <end position="207"/>
    </location>
</feature>
<dbReference type="InterPro" id="IPR032816">
    <property type="entry name" value="VTT_dom"/>
</dbReference>
<keyword evidence="5 7" id="KW-1133">Transmembrane helix</keyword>
<evidence type="ECO:0000313" key="10">
    <source>
        <dbReference type="Proteomes" id="UP001250698"/>
    </source>
</evidence>
<dbReference type="NCBIfam" id="NF008102">
    <property type="entry name" value="PRK10847.1"/>
    <property type="match status" value="1"/>
</dbReference>
<feature type="domain" description="VTT" evidence="8">
    <location>
        <begin position="49"/>
        <end position="175"/>
    </location>
</feature>
<dbReference type="PANTHER" id="PTHR30353">
    <property type="entry name" value="INNER MEMBRANE PROTEIN DEDA-RELATED"/>
    <property type="match status" value="1"/>
</dbReference>
<evidence type="ECO:0000259" key="8">
    <source>
        <dbReference type="Pfam" id="PF09335"/>
    </source>
</evidence>
<keyword evidence="6 7" id="KW-0472">Membrane</keyword>
<sequence>MEILKHLLDFILHLDKHLAEIIQDYGTWTYAILFLIIFVETGVVVLPFLPGDSLLFAAGALAANPANGLNVGILIGLLILAAVLGDTLNYHIGDYLGPRVFRENSRWLKREHLDRTQDFYQKHGAKTIIIARFIPIIRTFAPFVAGIGTMSYSKFLSYNLVGAVVWVVLLTGAGYFLGSFQWIQNNFGLLTLMIIFVSVLPAVWEFFKARRENKRPIA</sequence>
<organism evidence="9 10">
    <name type="scientific">Hymenobacter endophyticus</name>
    <dbReference type="NCBI Taxonomy" id="3076335"/>
    <lineage>
        <taxon>Bacteria</taxon>
        <taxon>Pseudomonadati</taxon>
        <taxon>Bacteroidota</taxon>
        <taxon>Cytophagia</taxon>
        <taxon>Cytophagales</taxon>
        <taxon>Hymenobacteraceae</taxon>
        <taxon>Hymenobacter</taxon>
    </lineage>
</organism>
<evidence type="ECO:0000256" key="6">
    <source>
        <dbReference type="ARBA" id="ARBA00023136"/>
    </source>
</evidence>
<evidence type="ECO:0000313" key="9">
    <source>
        <dbReference type="EMBL" id="MDU0369454.1"/>
    </source>
</evidence>
<reference evidence="9 10" key="1">
    <citation type="submission" date="2023-10" db="EMBL/GenBank/DDBJ databases">
        <title>Hymenobacter endophyticus sp. nov., an isolate from the leaf tissues of wheat.</title>
        <authorList>
            <person name="Dai Y."/>
        </authorList>
    </citation>
    <scope>NUCLEOTIDE SEQUENCE [LARGE SCALE GENOMIC DNA]</scope>
    <source>
        <strain evidence="9 10">ZK17L-C2</strain>
    </source>
</reference>
<dbReference type="Pfam" id="PF09335">
    <property type="entry name" value="VTT_dom"/>
    <property type="match status" value="1"/>
</dbReference>
<dbReference type="PANTHER" id="PTHR30353:SF0">
    <property type="entry name" value="TRANSMEMBRANE PROTEIN"/>
    <property type="match status" value="1"/>
</dbReference>
<evidence type="ECO:0000256" key="4">
    <source>
        <dbReference type="ARBA" id="ARBA00022692"/>
    </source>
</evidence>
<evidence type="ECO:0000256" key="2">
    <source>
        <dbReference type="ARBA" id="ARBA00010792"/>
    </source>
</evidence>
<gene>
    <name evidence="9" type="ORF">ROI90_03535</name>
</gene>
<dbReference type="RefSeq" id="WP_315996947.1">
    <property type="nucleotide sequence ID" value="NZ_JAWDJT010000002.1"/>
</dbReference>
<accession>A0ABU3TDK8</accession>
<comment type="subcellular location">
    <subcellularLocation>
        <location evidence="1 7">Cell membrane</location>
        <topology evidence="1 7">Multi-pass membrane protein</topology>
    </subcellularLocation>
</comment>
<keyword evidence="3 7" id="KW-1003">Cell membrane</keyword>
<comment type="caution">
    <text evidence="9">The sequence shown here is derived from an EMBL/GenBank/DDBJ whole genome shotgun (WGS) entry which is preliminary data.</text>
</comment>
<proteinExistence type="inferred from homology"/>
<comment type="similarity">
    <text evidence="2 7">Belongs to the DedA family.</text>
</comment>
<dbReference type="Proteomes" id="UP001250698">
    <property type="component" value="Unassembled WGS sequence"/>
</dbReference>
<feature type="transmembrane region" description="Helical" evidence="7">
    <location>
        <begin position="69"/>
        <end position="92"/>
    </location>
</feature>
<keyword evidence="10" id="KW-1185">Reference proteome</keyword>
<feature type="transmembrane region" description="Helical" evidence="7">
    <location>
        <begin position="155"/>
        <end position="177"/>
    </location>
</feature>
<dbReference type="InterPro" id="IPR032818">
    <property type="entry name" value="DedA-like"/>
</dbReference>
<evidence type="ECO:0000256" key="5">
    <source>
        <dbReference type="ARBA" id="ARBA00022989"/>
    </source>
</evidence>
<evidence type="ECO:0000256" key="1">
    <source>
        <dbReference type="ARBA" id="ARBA00004651"/>
    </source>
</evidence>
<feature type="transmembrane region" description="Helical" evidence="7">
    <location>
        <begin position="28"/>
        <end position="49"/>
    </location>
</feature>